<feature type="domain" description="Thioredoxin-like fold" evidence="2">
    <location>
        <begin position="137"/>
        <end position="266"/>
    </location>
</feature>
<evidence type="ECO:0000259" key="2">
    <source>
        <dbReference type="Pfam" id="PF13098"/>
    </source>
</evidence>
<sequence>MGACRQRPERLITGTRTMPKQATLVAFLMLAFYGKTAGAVNFDALVNAAVQTATQEVTKAIGSNDASNVIGQVVGSATAGTNEKPGNWPTKFVWYPYDKMAPQPVNTGKVRKFDHPEWLDGLDFDSLPFQHAIVRVRGDGSKKMAIFSDPHCPHSKTQERDLNKYDNVTIYTFVAPLLGADSEPMVEQIMCQPNNQARAQAWDNWILNGQSPQKTSSCSTSSQKIINSLKGLRSAEGDTYHSISPTLVFSNNIAFPGAIPAYGLKEMIDLLH</sequence>
<organism evidence="3 4">
    <name type="scientific">Neopusillimonas maritima</name>
    <dbReference type="NCBI Taxonomy" id="2026239"/>
    <lineage>
        <taxon>Bacteria</taxon>
        <taxon>Pseudomonadati</taxon>
        <taxon>Pseudomonadota</taxon>
        <taxon>Betaproteobacteria</taxon>
        <taxon>Burkholderiales</taxon>
        <taxon>Alcaligenaceae</taxon>
        <taxon>Neopusillimonas</taxon>
    </lineage>
</organism>
<evidence type="ECO:0000256" key="1">
    <source>
        <dbReference type="RuleBase" id="RU364038"/>
    </source>
</evidence>
<comment type="subcellular location">
    <subcellularLocation>
        <location evidence="1">Periplasm</location>
    </subcellularLocation>
</comment>
<evidence type="ECO:0000313" key="3">
    <source>
        <dbReference type="EMBL" id="RII83851.1"/>
    </source>
</evidence>
<comment type="function">
    <text evidence="1">Required for disulfide bond formation in some periplasmic proteins. Acts by transferring its disulfide bond to other proteins and is reduced in the process.</text>
</comment>
<dbReference type="InterPro" id="IPR036249">
    <property type="entry name" value="Thioredoxin-like_sf"/>
</dbReference>
<accession>A0ABX9N0S3</accession>
<reference evidence="3 4" key="1">
    <citation type="submission" date="2017-08" db="EMBL/GenBank/DDBJ databases">
        <title>Pusillimonas indicus sp. nov., a member of the family Alcaligenaceae isolated from surface seawater.</title>
        <authorList>
            <person name="Li J."/>
        </authorList>
    </citation>
    <scope>NUCLEOTIDE SEQUENCE [LARGE SCALE GENOMIC DNA]</scope>
    <source>
        <strain evidence="3 4">17-4A</strain>
    </source>
</reference>
<comment type="similarity">
    <text evidence="1">Belongs to the thioredoxin family. DsbC subfamily.</text>
</comment>
<keyword evidence="1" id="KW-0574">Periplasm</keyword>
<dbReference type="Proteomes" id="UP000266483">
    <property type="component" value="Unassembled WGS sequence"/>
</dbReference>
<proteinExistence type="inferred from homology"/>
<keyword evidence="1" id="KW-0732">Signal</keyword>
<protein>
    <recommendedName>
        <fullName evidence="1">Thiol:disulfide interchange protein</fullName>
    </recommendedName>
</protein>
<dbReference type="Pfam" id="PF13098">
    <property type="entry name" value="Thioredoxin_2"/>
    <property type="match status" value="1"/>
</dbReference>
<dbReference type="CDD" id="cd03020">
    <property type="entry name" value="DsbA_DsbC_DsbG"/>
    <property type="match status" value="1"/>
</dbReference>
<keyword evidence="1" id="KW-0676">Redox-active center</keyword>
<dbReference type="EMBL" id="NQOU01000001">
    <property type="protein sequence ID" value="RII83851.1"/>
    <property type="molecule type" value="Genomic_DNA"/>
</dbReference>
<gene>
    <name evidence="3" type="ORF">CJO09_01000</name>
</gene>
<keyword evidence="4" id="KW-1185">Reference proteome</keyword>
<dbReference type="InterPro" id="IPR033954">
    <property type="entry name" value="DiS-bond_Isoase_DsbC/G"/>
</dbReference>
<evidence type="ECO:0000313" key="4">
    <source>
        <dbReference type="Proteomes" id="UP000266483"/>
    </source>
</evidence>
<comment type="caution">
    <text evidence="3">The sequence shown here is derived from an EMBL/GenBank/DDBJ whole genome shotgun (WGS) entry which is preliminary data.</text>
</comment>
<name>A0ABX9N0S3_9BURK</name>
<dbReference type="SUPFAM" id="SSF52833">
    <property type="entry name" value="Thioredoxin-like"/>
    <property type="match status" value="1"/>
</dbReference>
<dbReference type="Gene3D" id="3.40.30.10">
    <property type="entry name" value="Glutaredoxin"/>
    <property type="match status" value="1"/>
</dbReference>
<dbReference type="InterPro" id="IPR012336">
    <property type="entry name" value="Thioredoxin-like_fold"/>
</dbReference>